<dbReference type="InterPro" id="IPR015947">
    <property type="entry name" value="PUA-like_sf"/>
</dbReference>
<dbReference type="Pfam" id="PF17785">
    <property type="entry name" value="PUA_3"/>
    <property type="match status" value="1"/>
</dbReference>
<dbReference type="CDD" id="cd02440">
    <property type="entry name" value="AdoMet_MTases"/>
    <property type="match status" value="1"/>
</dbReference>
<accession>A0A2A2IFZ9</accession>
<proteinExistence type="predicted"/>
<dbReference type="InterPro" id="IPR029063">
    <property type="entry name" value="SAM-dependent_MTases_sf"/>
</dbReference>
<dbReference type="SUPFAM" id="SSF88697">
    <property type="entry name" value="PUA domain-like"/>
    <property type="match status" value="1"/>
</dbReference>
<dbReference type="RefSeq" id="WP_095654438.1">
    <property type="nucleotide sequence ID" value="NZ_NPOA01000003.1"/>
</dbReference>
<keyword evidence="3" id="KW-0949">S-adenosyl-L-methionine</keyword>
<name>A0A2A2IFZ9_9BACI</name>
<dbReference type="OrthoDB" id="9805492at2"/>
<evidence type="ECO:0000313" key="7">
    <source>
        <dbReference type="Proteomes" id="UP000218887"/>
    </source>
</evidence>
<protein>
    <submittedName>
        <fullName evidence="6">RlmI/RlmK family 23S rRNA methyltransferase</fullName>
    </submittedName>
</protein>
<sequence>MKQVIDLNIKGNFIEKYKSGYPLISKDSLANPNALTDEGSIIHLKDNNNQFIAKGYYGKQNKGLGWVLTQKQGEKIDFTFFKTKILTAINKRQSYYKDEKTNAFRVFNGEGDGIGGLTIDYFDGYYVISWYSEGIYTFKEQVIRVLDELGDYQTIYEKKRFDTKGKYIDDDDFVKGVRGEFPIIVKENGMTFAVYLNDGAMVGVFLDQRDVRKAIRDRYAKDKNVLNTFSYTGAFSIAAALGGAEKTTSVDLAKRSRSKTIEQFSVNGIDFDQQDIIVMDVFDYFKYAKRKNLKFDLVVLDPPSFARSKKRTFSTAKDYPSLIKDTIEITENDGVIIASTNNATFGMKKFKKFIKEAFSEMNVKYKILEEFSLPTDFQVDRDFPQGNYLKVLVVKKLG</sequence>
<dbReference type="GO" id="GO:0008168">
    <property type="term" value="F:methyltransferase activity"/>
    <property type="evidence" value="ECO:0007669"/>
    <property type="project" value="UniProtKB-KW"/>
</dbReference>
<dbReference type="Gene3D" id="2.30.130.10">
    <property type="entry name" value="PUA domain"/>
    <property type="match status" value="1"/>
</dbReference>
<reference evidence="6 7" key="1">
    <citation type="submission" date="2017-08" db="EMBL/GenBank/DDBJ databases">
        <title>Virgibacillus indicus sp. nov. and Virgibacillus profoundi sp. nov, two moderately halophilic bacteria isolated from marine sediment by using the Microfluidic Streak Plate.</title>
        <authorList>
            <person name="Xu B."/>
            <person name="Hu B."/>
            <person name="Wang J."/>
            <person name="Zhu Y."/>
            <person name="Huang L."/>
            <person name="Du W."/>
            <person name="Huang Y."/>
        </authorList>
    </citation>
    <scope>NUCLEOTIDE SEQUENCE [LARGE SCALE GENOMIC DNA]</scope>
    <source>
        <strain evidence="6 7">IO3-P3-H5</strain>
    </source>
</reference>
<dbReference type="Proteomes" id="UP000218887">
    <property type="component" value="Unassembled WGS sequence"/>
</dbReference>
<evidence type="ECO:0000256" key="3">
    <source>
        <dbReference type="ARBA" id="ARBA00022691"/>
    </source>
</evidence>
<feature type="domain" description="RlmI-like PUA" evidence="5">
    <location>
        <begin position="9"/>
        <end position="70"/>
    </location>
</feature>
<dbReference type="InterPro" id="IPR036974">
    <property type="entry name" value="PUA_sf"/>
</dbReference>
<evidence type="ECO:0000256" key="2">
    <source>
        <dbReference type="ARBA" id="ARBA00022679"/>
    </source>
</evidence>
<dbReference type="GO" id="GO:0032259">
    <property type="term" value="P:methylation"/>
    <property type="evidence" value="ECO:0007669"/>
    <property type="project" value="UniProtKB-KW"/>
</dbReference>
<keyword evidence="7" id="KW-1185">Reference proteome</keyword>
<gene>
    <name evidence="6" type="ORF">CIL05_05040</name>
</gene>
<keyword evidence="1 6" id="KW-0489">Methyltransferase</keyword>
<dbReference type="InterPro" id="IPR019614">
    <property type="entry name" value="SAM-dep_methyl-trfase"/>
</dbReference>
<dbReference type="Gene3D" id="3.30.750.80">
    <property type="entry name" value="RNA methyltransferase domain (HRMD) like"/>
    <property type="match status" value="1"/>
</dbReference>
<comment type="caution">
    <text evidence="6">The sequence shown here is derived from an EMBL/GenBank/DDBJ whole genome shotgun (WGS) entry which is preliminary data.</text>
</comment>
<evidence type="ECO:0000256" key="1">
    <source>
        <dbReference type="ARBA" id="ARBA00022603"/>
    </source>
</evidence>
<dbReference type="InterPro" id="IPR041532">
    <property type="entry name" value="RlmI-like_PUA"/>
</dbReference>
<feature type="domain" description="S-adenosylmethionine-dependent methyltransferase" evidence="4">
    <location>
        <begin position="185"/>
        <end position="349"/>
    </location>
</feature>
<dbReference type="Gene3D" id="3.40.50.150">
    <property type="entry name" value="Vaccinia Virus protein VP39"/>
    <property type="match status" value="1"/>
</dbReference>
<evidence type="ECO:0000259" key="5">
    <source>
        <dbReference type="Pfam" id="PF17785"/>
    </source>
</evidence>
<dbReference type="GO" id="GO:0003723">
    <property type="term" value="F:RNA binding"/>
    <property type="evidence" value="ECO:0007669"/>
    <property type="project" value="InterPro"/>
</dbReference>
<evidence type="ECO:0000259" key="4">
    <source>
        <dbReference type="Pfam" id="PF10672"/>
    </source>
</evidence>
<keyword evidence="2 6" id="KW-0808">Transferase</keyword>
<dbReference type="Pfam" id="PF10672">
    <property type="entry name" value="Methyltrans_SAM"/>
    <property type="match status" value="1"/>
</dbReference>
<dbReference type="AlphaFoldDB" id="A0A2A2IFZ9"/>
<dbReference type="CDD" id="cd11572">
    <property type="entry name" value="RlmI_M_like"/>
    <property type="match status" value="1"/>
</dbReference>
<dbReference type="PANTHER" id="PTHR43042:SF3">
    <property type="entry name" value="RIBOSOMAL RNA LARGE SUBUNIT METHYLTRANSFERASE YWBD-RELATED"/>
    <property type="match status" value="1"/>
</dbReference>
<dbReference type="PANTHER" id="PTHR43042">
    <property type="entry name" value="SAM-DEPENDENT METHYLTRANSFERASE"/>
    <property type="match status" value="1"/>
</dbReference>
<dbReference type="EMBL" id="NPOA01000003">
    <property type="protein sequence ID" value="PAV30472.1"/>
    <property type="molecule type" value="Genomic_DNA"/>
</dbReference>
<dbReference type="SUPFAM" id="SSF53335">
    <property type="entry name" value="S-adenosyl-L-methionine-dependent methyltransferases"/>
    <property type="match status" value="1"/>
</dbReference>
<organism evidence="6 7">
    <name type="scientific">Virgibacillus profundi</name>
    <dbReference type="NCBI Taxonomy" id="2024555"/>
    <lineage>
        <taxon>Bacteria</taxon>
        <taxon>Bacillati</taxon>
        <taxon>Bacillota</taxon>
        <taxon>Bacilli</taxon>
        <taxon>Bacillales</taxon>
        <taxon>Bacillaceae</taxon>
        <taxon>Virgibacillus</taxon>
    </lineage>
</organism>
<evidence type="ECO:0000313" key="6">
    <source>
        <dbReference type="EMBL" id="PAV30472.1"/>
    </source>
</evidence>